<sequence length="222" mass="24189">MAAASAVSRRPKRKRVRKTRTAVVSSSSDSSSSDESPIVKSTENKSSATSRSSSNVQEASRDGYATDSDDEFGENLEELNQNERDMQDLADTLDPPQVRVFTGEHDNEQQTMDTSIPKDRVDGRIASLAPQAISQELREKRKAAFRTLWMQALTEEFGTELDDLRQNDAKLSAGSTNASNATGPLPLLIDSLSFGSEVLSGVDDKAIDEVSIALPHDRLDGE</sequence>
<evidence type="ECO:0008006" key="4">
    <source>
        <dbReference type="Google" id="ProtNLM"/>
    </source>
</evidence>
<feature type="compositionally biased region" description="Basic residues" evidence="1">
    <location>
        <begin position="9"/>
        <end position="20"/>
    </location>
</feature>
<feature type="compositionally biased region" description="Low complexity" evidence="1">
    <location>
        <begin position="21"/>
        <end position="36"/>
    </location>
</feature>
<evidence type="ECO:0000313" key="3">
    <source>
        <dbReference type="Proteomes" id="UP001214628"/>
    </source>
</evidence>
<name>A0AAF0F8U6_9BASI</name>
<gene>
    <name evidence="2" type="ORF">MPSI1_001462</name>
</gene>
<organism evidence="2 3">
    <name type="scientific">Malassezia psittaci</name>
    <dbReference type="NCBI Taxonomy" id="1821823"/>
    <lineage>
        <taxon>Eukaryota</taxon>
        <taxon>Fungi</taxon>
        <taxon>Dikarya</taxon>
        <taxon>Basidiomycota</taxon>
        <taxon>Ustilaginomycotina</taxon>
        <taxon>Malasseziomycetes</taxon>
        <taxon>Malasseziales</taxon>
        <taxon>Malasseziaceae</taxon>
        <taxon>Malassezia</taxon>
    </lineage>
</organism>
<dbReference type="PANTHER" id="PTHR28127:SF1">
    <property type="entry name" value="RIBOSOME ASSEMBLY PROTEIN 3"/>
    <property type="match status" value="1"/>
</dbReference>
<feature type="compositionally biased region" description="Acidic residues" evidence="1">
    <location>
        <begin position="67"/>
        <end position="77"/>
    </location>
</feature>
<dbReference type="GO" id="GO:0000027">
    <property type="term" value="P:ribosomal large subunit assembly"/>
    <property type="evidence" value="ECO:0007669"/>
    <property type="project" value="TreeGrafter"/>
</dbReference>
<dbReference type="GO" id="GO:0030687">
    <property type="term" value="C:preribosome, large subunit precursor"/>
    <property type="evidence" value="ECO:0007669"/>
    <property type="project" value="TreeGrafter"/>
</dbReference>
<dbReference type="AlphaFoldDB" id="A0AAF0F8U6"/>
<evidence type="ECO:0000313" key="2">
    <source>
        <dbReference type="EMBL" id="WFD42812.1"/>
    </source>
</evidence>
<proteinExistence type="predicted"/>
<feature type="region of interest" description="Disordered" evidence="1">
    <location>
        <begin position="1"/>
        <end position="93"/>
    </location>
</feature>
<accession>A0AAF0F8U6</accession>
<dbReference type="PANTHER" id="PTHR28127">
    <property type="entry name" value="RIBOSOME ASSEMBLY PROTEIN 3"/>
    <property type="match status" value="1"/>
</dbReference>
<dbReference type="InterPro" id="IPR051898">
    <property type="entry name" value="Ribosome_Assembly_3"/>
</dbReference>
<protein>
    <recommendedName>
        <fullName evidence="4">Ribosome assembly protein 3</fullName>
    </recommendedName>
</protein>
<keyword evidence="3" id="KW-1185">Reference proteome</keyword>
<dbReference type="EMBL" id="CP118375">
    <property type="protein sequence ID" value="WFD42812.1"/>
    <property type="molecule type" value="Genomic_DNA"/>
</dbReference>
<dbReference type="Proteomes" id="UP001214628">
    <property type="component" value="Chromosome 1"/>
</dbReference>
<reference evidence="2" key="1">
    <citation type="submission" date="2023-02" db="EMBL/GenBank/DDBJ databases">
        <title>Mating type loci evolution in Malassezia.</title>
        <authorList>
            <person name="Coelho M.A."/>
        </authorList>
    </citation>
    <scope>NUCLEOTIDE SEQUENCE</scope>
    <source>
        <strain evidence="2">CBS 14136</strain>
    </source>
</reference>
<feature type="compositionally biased region" description="Low complexity" evidence="1">
    <location>
        <begin position="44"/>
        <end position="55"/>
    </location>
</feature>
<evidence type="ECO:0000256" key="1">
    <source>
        <dbReference type="SAM" id="MobiDB-lite"/>
    </source>
</evidence>